<evidence type="ECO:0000313" key="3">
    <source>
        <dbReference type="Proteomes" id="UP001207440"/>
    </source>
</evidence>
<protein>
    <submittedName>
        <fullName evidence="2">Uncharacterized protein</fullName>
    </submittedName>
</protein>
<feature type="region of interest" description="Disordered" evidence="1">
    <location>
        <begin position="37"/>
        <end position="57"/>
    </location>
</feature>
<feature type="compositionally biased region" description="Polar residues" evidence="1">
    <location>
        <begin position="41"/>
        <end position="50"/>
    </location>
</feature>
<comment type="caution">
    <text evidence="2">The sequence shown here is derived from an EMBL/GenBank/DDBJ whole genome shotgun (WGS) entry which is preliminary data.</text>
</comment>
<dbReference type="Proteomes" id="UP001207440">
    <property type="component" value="Unassembled WGS sequence"/>
</dbReference>
<organism evidence="2 3">
    <name type="scientific">Riemerella anatipestifer</name>
    <name type="common">Moraxella anatipestifer</name>
    <dbReference type="NCBI Taxonomy" id="34085"/>
    <lineage>
        <taxon>Bacteria</taxon>
        <taxon>Pseudomonadati</taxon>
        <taxon>Bacteroidota</taxon>
        <taxon>Flavobacteriia</taxon>
        <taxon>Flavobacteriales</taxon>
        <taxon>Weeksellaceae</taxon>
        <taxon>Riemerella</taxon>
    </lineage>
</organism>
<reference evidence="2" key="1">
    <citation type="submission" date="2022-10" db="EMBL/GenBank/DDBJ databases">
        <title>Sifting through the core-genome to identify putative cross-protective antigens against Riemerella anatipestifer.</title>
        <authorList>
            <person name="Zheng X."/>
            <person name="Zhang W."/>
        </authorList>
    </citation>
    <scope>NUCLEOTIDE SEQUENCE</scope>
    <source>
        <strain evidence="2">ZWRA178</strain>
    </source>
</reference>
<evidence type="ECO:0000256" key="1">
    <source>
        <dbReference type="SAM" id="MobiDB-lite"/>
    </source>
</evidence>
<gene>
    <name evidence="2" type="ORF">OKE68_09575</name>
</gene>
<dbReference type="RefSeq" id="WP_153926567.1">
    <property type="nucleotide sequence ID" value="NZ_CP029760.1"/>
</dbReference>
<accession>A0AAP3AMB8</accession>
<name>A0AAP3AMB8_RIEAN</name>
<dbReference type="AlphaFoldDB" id="A0AAP3AMB8"/>
<sequence>MFTVEECKKVLCSKGAKYTDEEVEKIREALHSHVKMANEAYTAQNSQNDPTQKKKRK</sequence>
<evidence type="ECO:0000313" key="2">
    <source>
        <dbReference type="EMBL" id="MCW0524563.1"/>
    </source>
</evidence>
<proteinExistence type="predicted"/>
<dbReference type="EMBL" id="JAOZYT010000075">
    <property type="protein sequence ID" value="MCW0524563.1"/>
    <property type="molecule type" value="Genomic_DNA"/>
</dbReference>